<evidence type="ECO:0000256" key="3">
    <source>
        <dbReference type="ARBA" id="ARBA00006206"/>
    </source>
</evidence>
<sequence>MAQFRSKPFGVTKNGEKVNEYIMSNPGGLAVSVLNYGCVIKNIFVPTKHGPVDVVVGHDTFADYENDFNSSSSTCCGAFVGRYANRIENAEFSVGGRKYQLEPNNGKNHLHGTFPRKIYDVKAFGDTLLLETESPAGEDGFPGNLKISVRYILTEDNALRMDYRVSSDADTILNLTNHTYFNLDGGGDVLNQKLRIYASRYLEGNNETCPTGSILPVDNTPMDFRAGKVIGRDIDTGFAQTTMVGGGYDHCFVIDRGRGASQSLCAWASSDKTGISMKVYTTQPGVQLYTANFLQDCPSPGKGGVPMQKYGGFALETQHFPCSPSHPEFPSTVLRAGKVFRANTTLRFFTGKQCGKL</sequence>
<dbReference type="PANTHER" id="PTHR10091">
    <property type="entry name" value="ALDOSE-1-EPIMERASE"/>
    <property type="match status" value="1"/>
</dbReference>
<dbReference type="GO" id="GO:0030246">
    <property type="term" value="F:carbohydrate binding"/>
    <property type="evidence" value="ECO:0007669"/>
    <property type="project" value="InterPro"/>
</dbReference>
<evidence type="ECO:0000256" key="7">
    <source>
        <dbReference type="ARBA" id="ARBA00023277"/>
    </source>
</evidence>
<dbReference type="Gene3D" id="2.70.98.10">
    <property type="match status" value="1"/>
</dbReference>
<evidence type="ECO:0000256" key="2">
    <source>
        <dbReference type="ARBA" id="ARBA00005028"/>
    </source>
</evidence>
<reference evidence="12 13" key="1">
    <citation type="journal article" date="2017" name="Front. Microbiol.">
        <title>New Insights into the Diversity of the Genus Faecalibacterium.</title>
        <authorList>
            <person name="Benevides L."/>
            <person name="Burman S."/>
            <person name="Martin R."/>
            <person name="Robert V."/>
            <person name="Thomas M."/>
            <person name="Miquel S."/>
            <person name="Chain F."/>
            <person name="Sokol H."/>
            <person name="Bermudez-Humaran L.G."/>
            <person name="Morrison M."/>
            <person name="Langella P."/>
            <person name="Azevedo V.A."/>
            <person name="Chatel J.M."/>
            <person name="Soares S."/>
        </authorList>
    </citation>
    <scope>NUCLEOTIDE SEQUENCE [LARGE SCALE GENOMIC DNA]</scope>
    <source>
        <strain evidence="12 13">CNCM I 4575</strain>
    </source>
</reference>
<dbReference type="NCBIfam" id="NF008277">
    <property type="entry name" value="PRK11055.1"/>
    <property type="match status" value="1"/>
</dbReference>
<dbReference type="GO" id="GO:0004034">
    <property type="term" value="F:aldose 1-epimerase activity"/>
    <property type="evidence" value="ECO:0007669"/>
    <property type="project" value="UniProtKB-EC"/>
</dbReference>
<evidence type="ECO:0000256" key="11">
    <source>
        <dbReference type="PIRSR" id="PIRSR005096-3"/>
    </source>
</evidence>
<dbReference type="Pfam" id="PF01263">
    <property type="entry name" value="Aldose_epim"/>
    <property type="match status" value="1"/>
</dbReference>
<keyword evidence="6 8" id="KW-0413">Isomerase</keyword>
<dbReference type="PROSITE" id="PS00545">
    <property type="entry name" value="ALDOSE_1_EPIMERASE"/>
    <property type="match status" value="1"/>
</dbReference>
<dbReference type="Proteomes" id="UP000220005">
    <property type="component" value="Unassembled WGS sequence"/>
</dbReference>
<accession>A0A2A7AQH7</accession>
<dbReference type="GO" id="GO:0006006">
    <property type="term" value="P:glucose metabolic process"/>
    <property type="evidence" value="ECO:0007669"/>
    <property type="project" value="TreeGrafter"/>
</dbReference>
<feature type="active site" description="Proton acceptor" evidence="9">
    <location>
        <position position="316"/>
    </location>
</feature>
<organism evidence="12 13">
    <name type="scientific">Faecalibacterium prausnitzii</name>
    <dbReference type="NCBI Taxonomy" id="853"/>
    <lineage>
        <taxon>Bacteria</taxon>
        <taxon>Bacillati</taxon>
        <taxon>Bacillota</taxon>
        <taxon>Clostridia</taxon>
        <taxon>Eubacteriales</taxon>
        <taxon>Oscillospiraceae</taxon>
        <taxon>Faecalibacterium</taxon>
    </lineage>
</organism>
<dbReference type="CDD" id="cd09019">
    <property type="entry name" value="galactose_mutarotase_like"/>
    <property type="match status" value="1"/>
</dbReference>
<evidence type="ECO:0000256" key="9">
    <source>
        <dbReference type="PIRSR" id="PIRSR005096-1"/>
    </source>
</evidence>
<evidence type="ECO:0000256" key="4">
    <source>
        <dbReference type="ARBA" id="ARBA00013185"/>
    </source>
</evidence>
<dbReference type="InterPro" id="IPR018052">
    <property type="entry name" value="Ald1_epimerase_CS"/>
</dbReference>
<comment type="similarity">
    <text evidence="3 8">Belongs to the aldose epimerase family.</text>
</comment>
<protein>
    <recommendedName>
        <fullName evidence="5 8">Aldose 1-epimerase</fullName>
        <ecNumber evidence="4 8">5.1.3.3</ecNumber>
    </recommendedName>
</protein>
<proteinExistence type="inferred from homology"/>
<comment type="caution">
    <text evidence="12">The sequence shown here is derived from an EMBL/GenBank/DDBJ whole genome shotgun (WGS) entry which is preliminary data.</text>
</comment>
<name>A0A2A7AQH7_9FIRM</name>
<evidence type="ECO:0000256" key="10">
    <source>
        <dbReference type="PIRSR" id="PIRSR005096-2"/>
    </source>
</evidence>
<comment type="catalytic activity">
    <reaction evidence="1 8">
        <text>alpha-D-glucose = beta-D-glucose</text>
        <dbReference type="Rhea" id="RHEA:10264"/>
        <dbReference type="ChEBI" id="CHEBI:15903"/>
        <dbReference type="ChEBI" id="CHEBI:17925"/>
        <dbReference type="EC" id="5.1.3.3"/>
    </reaction>
</comment>
<dbReference type="PANTHER" id="PTHR10091:SF0">
    <property type="entry name" value="GALACTOSE MUTAROTASE"/>
    <property type="match status" value="1"/>
</dbReference>
<feature type="active site" description="Proton donor" evidence="9">
    <location>
        <position position="178"/>
    </location>
</feature>
<evidence type="ECO:0000256" key="1">
    <source>
        <dbReference type="ARBA" id="ARBA00001614"/>
    </source>
</evidence>
<evidence type="ECO:0000256" key="8">
    <source>
        <dbReference type="PIRNR" id="PIRNR005096"/>
    </source>
</evidence>
<feature type="binding site" evidence="10">
    <location>
        <position position="249"/>
    </location>
    <ligand>
        <name>beta-D-galactose</name>
        <dbReference type="ChEBI" id="CHEBI:27667"/>
    </ligand>
</feature>
<dbReference type="UniPathway" id="UPA00242"/>
<keyword evidence="7 8" id="KW-0119">Carbohydrate metabolism</keyword>
<dbReference type="InterPro" id="IPR011013">
    <property type="entry name" value="Gal_mutarotase_sf_dom"/>
</dbReference>
<dbReference type="GO" id="GO:0033499">
    <property type="term" value="P:galactose catabolic process via UDP-galactose, Leloir pathway"/>
    <property type="evidence" value="ECO:0007669"/>
    <property type="project" value="TreeGrafter"/>
</dbReference>
<comment type="pathway">
    <text evidence="2 8">Carbohydrate metabolism; hexose metabolism.</text>
</comment>
<evidence type="ECO:0000313" key="12">
    <source>
        <dbReference type="EMBL" id="PDX81288.1"/>
    </source>
</evidence>
<dbReference type="InterPro" id="IPR014718">
    <property type="entry name" value="GH-type_carb-bd"/>
</dbReference>
<dbReference type="EC" id="5.1.3.3" evidence="4 8"/>
<evidence type="ECO:0000313" key="13">
    <source>
        <dbReference type="Proteomes" id="UP000220005"/>
    </source>
</evidence>
<dbReference type="AlphaFoldDB" id="A0A2A7AQH7"/>
<dbReference type="InterPro" id="IPR008183">
    <property type="entry name" value="Aldose_1/G6P_1-epimerase"/>
</dbReference>
<dbReference type="RefSeq" id="WP_097839550.1">
    <property type="nucleotide sequence ID" value="NZ_NMTY01000016.1"/>
</dbReference>
<feature type="binding site" evidence="11">
    <location>
        <begin position="85"/>
        <end position="86"/>
    </location>
    <ligand>
        <name>beta-D-galactose</name>
        <dbReference type="ChEBI" id="CHEBI:27667"/>
    </ligand>
</feature>
<dbReference type="EMBL" id="NMTY01000016">
    <property type="protein sequence ID" value="PDX81288.1"/>
    <property type="molecule type" value="Genomic_DNA"/>
</dbReference>
<dbReference type="PIRSF" id="PIRSF005096">
    <property type="entry name" value="GALM"/>
    <property type="match status" value="1"/>
</dbReference>
<dbReference type="InterPro" id="IPR047215">
    <property type="entry name" value="Galactose_mutarotase-like"/>
</dbReference>
<evidence type="ECO:0000256" key="5">
    <source>
        <dbReference type="ARBA" id="ARBA00014165"/>
    </source>
</evidence>
<gene>
    <name evidence="12" type="ORF">CGS58_08490</name>
</gene>
<evidence type="ECO:0000256" key="6">
    <source>
        <dbReference type="ARBA" id="ARBA00023235"/>
    </source>
</evidence>
<feature type="binding site" evidence="11">
    <location>
        <begin position="178"/>
        <end position="180"/>
    </location>
    <ligand>
        <name>beta-D-galactose</name>
        <dbReference type="ChEBI" id="CHEBI:27667"/>
    </ligand>
</feature>
<dbReference type="InterPro" id="IPR015443">
    <property type="entry name" value="Aldose_1-epimerase"/>
</dbReference>
<dbReference type="SUPFAM" id="SSF74650">
    <property type="entry name" value="Galactose mutarotase-like"/>
    <property type="match status" value="1"/>
</dbReference>